<dbReference type="Proteomes" id="UP001401887">
    <property type="component" value="Unassembled WGS sequence"/>
</dbReference>
<feature type="signal peptide" evidence="1">
    <location>
        <begin position="1"/>
        <end position="19"/>
    </location>
</feature>
<keyword evidence="3" id="KW-1185">Reference proteome</keyword>
<dbReference type="EMBL" id="BAABRP010000015">
    <property type="protein sequence ID" value="GAA5514246.1"/>
    <property type="molecule type" value="Genomic_DNA"/>
</dbReference>
<evidence type="ECO:0008006" key="4">
    <source>
        <dbReference type="Google" id="ProtNLM"/>
    </source>
</evidence>
<gene>
    <name evidence="2" type="ORF">Dcar01_03001</name>
</gene>
<keyword evidence="1" id="KW-0732">Signal</keyword>
<sequence length="152" mass="16582">MKRIMTLLLAALVAAPAAAQTIIITRPATPAAQTSVPSLQEVPSGWRVLTGRIRAPQEVRLPAGSMVVLSVQDVTRVNGNHPTLVKVNFPATRLSAPYQVQYNPARLNPRRVYVLNVRVTGPNGNVLYTSSQQQELPRTQNAVMDLQVKPAR</sequence>
<protein>
    <recommendedName>
        <fullName evidence="4">Lipoprotein</fullName>
    </recommendedName>
</protein>
<evidence type="ECO:0000313" key="2">
    <source>
        <dbReference type="EMBL" id="GAA5514246.1"/>
    </source>
</evidence>
<comment type="caution">
    <text evidence="2">The sequence shown here is derived from an EMBL/GenBank/DDBJ whole genome shotgun (WGS) entry which is preliminary data.</text>
</comment>
<dbReference type="Pfam" id="PF09619">
    <property type="entry name" value="YscW"/>
    <property type="match status" value="1"/>
</dbReference>
<name>A0ABP9WA74_9DEIO</name>
<feature type="chain" id="PRO_5046612041" description="Lipoprotein" evidence="1">
    <location>
        <begin position="20"/>
        <end position="152"/>
    </location>
</feature>
<proteinExistence type="predicted"/>
<evidence type="ECO:0000256" key="1">
    <source>
        <dbReference type="SAM" id="SignalP"/>
    </source>
</evidence>
<reference evidence="2 3" key="1">
    <citation type="submission" date="2024-02" db="EMBL/GenBank/DDBJ databases">
        <title>Deinococcus carri NBRC 110142.</title>
        <authorList>
            <person name="Ichikawa N."/>
            <person name="Katano-Makiyama Y."/>
            <person name="Hidaka K."/>
        </authorList>
    </citation>
    <scope>NUCLEOTIDE SEQUENCE [LARGE SCALE GENOMIC DNA]</scope>
    <source>
        <strain evidence="2 3">NBRC 110142</strain>
    </source>
</reference>
<dbReference type="InterPro" id="IPR039366">
    <property type="entry name" value="Pilotin"/>
</dbReference>
<dbReference type="RefSeq" id="WP_345466709.1">
    <property type="nucleotide sequence ID" value="NZ_BAABRP010000015.1"/>
</dbReference>
<accession>A0ABP9WA74</accession>
<organism evidence="2 3">
    <name type="scientific">Deinococcus carri</name>
    <dbReference type="NCBI Taxonomy" id="1211323"/>
    <lineage>
        <taxon>Bacteria</taxon>
        <taxon>Thermotogati</taxon>
        <taxon>Deinococcota</taxon>
        <taxon>Deinococci</taxon>
        <taxon>Deinococcales</taxon>
        <taxon>Deinococcaceae</taxon>
        <taxon>Deinococcus</taxon>
    </lineage>
</organism>
<evidence type="ECO:0000313" key="3">
    <source>
        <dbReference type="Proteomes" id="UP001401887"/>
    </source>
</evidence>